<dbReference type="PANTHER" id="PTHR30349">
    <property type="entry name" value="PHAGE INTEGRASE-RELATED"/>
    <property type="match status" value="1"/>
</dbReference>
<dbReference type="AlphaFoldDB" id="A0A6B2NTE5"/>
<dbReference type="RefSeq" id="WP_164131725.1">
    <property type="nucleotide sequence ID" value="NZ_JAAGOX010000036.1"/>
</dbReference>
<dbReference type="InterPro" id="IPR050090">
    <property type="entry name" value="Tyrosine_recombinase_XerCD"/>
</dbReference>
<gene>
    <name evidence="4" type="ORF">G0P99_17235</name>
</gene>
<proteinExistence type="predicted"/>
<evidence type="ECO:0000256" key="2">
    <source>
        <dbReference type="ARBA" id="ARBA00023172"/>
    </source>
</evidence>
<name>A0A6B2NTE5_9RHOB</name>
<sequence length="362" mass="40558">MAKTIPLVLLYKDWPQADIAAWESLFTTGDIFDGVGPCADWSAGSQKKRRQSYGYWLSWCLRHQPVLLGQPPTTRISKEAVRGFLDEASARVNSVTLKCMISDLYVIARAMAPTGDWDWLNRLFKRLQHQSDRKSLPAPVPLSAGEVLAKSLAWLENAGANSSASDLKRAIHFRSALMIAFLISRPVRRRALLAMTTSKHLQRTTSGFNIRFSPEDMKDGRGRWFPLPDLLVQPMQSYLEAHRPVLLGAGSTDALWVNQYGKGLTADGLSRELPRVTKQLLGIELRPHKFRHIAATSIAEQDPEHVNIIKDLLGHATLEMSHKHYNRATGLSACSDYQALLRSKLNALQNQRSATKTNRKKA</sequence>
<dbReference type="SUPFAM" id="SSF56349">
    <property type="entry name" value="DNA breaking-rejoining enzymes"/>
    <property type="match status" value="1"/>
</dbReference>
<evidence type="ECO:0000313" key="4">
    <source>
        <dbReference type="EMBL" id="NDW46698.1"/>
    </source>
</evidence>
<dbReference type="PANTHER" id="PTHR30349:SF64">
    <property type="entry name" value="PROPHAGE INTEGRASE INTD-RELATED"/>
    <property type="match status" value="1"/>
</dbReference>
<reference evidence="4" key="1">
    <citation type="submission" date="2020-02" db="EMBL/GenBank/DDBJ databases">
        <title>Delineation of the pyrene-degrading pathway in Roseobacter clade bacteria by genomic analysis.</title>
        <authorList>
            <person name="Zhou H."/>
            <person name="Wang H."/>
        </authorList>
    </citation>
    <scope>NUCLEOTIDE SEQUENCE</scope>
    <source>
        <strain evidence="4">PrR005</strain>
    </source>
</reference>
<dbReference type="Gene3D" id="1.10.443.10">
    <property type="entry name" value="Intergrase catalytic core"/>
    <property type="match status" value="1"/>
</dbReference>
<organism evidence="4">
    <name type="scientific">Ruegeria sp. PrR005</name>
    <dbReference type="NCBI Taxonomy" id="2706882"/>
    <lineage>
        <taxon>Bacteria</taxon>
        <taxon>Pseudomonadati</taxon>
        <taxon>Pseudomonadota</taxon>
        <taxon>Alphaproteobacteria</taxon>
        <taxon>Rhodobacterales</taxon>
        <taxon>Roseobacteraceae</taxon>
        <taxon>Ruegeria</taxon>
    </lineage>
</organism>
<dbReference type="EMBL" id="JAAGOX010000036">
    <property type="protein sequence ID" value="NDW46698.1"/>
    <property type="molecule type" value="Genomic_DNA"/>
</dbReference>
<dbReference type="GO" id="GO:0003677">
    <property type="term" value="F:DNA binding"/>
    <property type="evidence" value="ECO:0007669"/>
    <property type="project" value="InterPro"/>
</dbReference>
<dbReference type="GO" id="GO:0006310">
    <property type="term" value="P:DNA recombination"/>
    <property type="evidence" value="ECO:0007669"/>
    <property type="project" value="UniProtKB-KW"/>
</dbReference>
<comment type="caution">
    <text evidence="4">The sequence shown here is derived from an EMBL/GenBank/DDBJ whole genome shotgun (WGS) entry which is preliminary data.</text>
</comment>
<dbReference type="CDD" id="cd00397">
    <property type="entry name" value="DNA_BRE_C"/>
    <property type="match status" value="1"/>
</dbReference>
<dbReference type="GO" id="GO:0015074">
    <property type="term" value="P:DNA integration"/>
    <property type="evidence" value="ECO:0007669"/>
    <property type="project" value="UniProtKB-KW"/>
</dbReference>
<dbReference type="PROSITE" id="PS51898">
    <property type="entry name" value="TYR_RECOMBINASE"/>
    <property type="match status" value="1"/>
</dbReference>
<dbReference type="InterPro" id="IPR011010">
    <property type="entry name" value="DNA_brk_join_enz"/>
</dbReference>
<feature type="domain" description="Tyr recombinase" evidence="3">
    <location>
        <begin position="137"/>
        <end position="338"/>
    </location>
</feature>
<keyword evidence="1" id="KW-0229">DNA integration</keyword>
<accession>A0A6B2NTE5</accession>
<dbReference type="InterPro" id="IPR002104">
    <property type="entry name" value="Integrase_catalytic"/>
</dbReference>
<evidence type="ECO:0000256" key="1">
    <source>
        <dbReference type="ARBA" id="ARBA00022908"/>
    </source>
</evidence>
<protein>
    <submittedName>
        <fullName evidence="4">Site-specific integrase</fullName>
    </submittedName>
</protein>
<dbReference type="InterPro" id="IPR013762">
    <property type="entry name" value="Integrase-like_cat_sf"/>
</dbReference>
<evidence type="ECO:0000259" key="3">
    <source>
        <dbReference type="PROSITE" id="PS51898"/>
    </source>
</evidence>
<dbReference type="Pfam" id="PF00589">
    <property type="entry name" value="Phage_integrase"/>
    <property type="match status" value="1"/>
</dbReference>
<keyword evidence="2" id="KW-0233">DNA recombination</keyword>